<gene>
    <name evidence="3" type="ORF">E4633_18100</name>
</gene>
<evidence type="ECO:0000313" key="3">
    <source>
        <dbReference type="EMBL" id="TGU70898.1"/>
    </source>
</evidence>
<protein>
    <submittedName>
        <fullName evidence="3">Cbb3-type cytochrome c oxidase subunit 3</fullName>
    </submittedName>
</protein>
<accession>A0A4S1CBZ4</accession>
<keyword evidence="4" id="KW-1185">Reference proteome</keyword>
<dbReference type="RefSeq" id="WP_135872329.1">
    <property type="nucleotide sequence ID" value="NZ_SRSC01000004.1"/>
</dbReference>
<keyword evidence="2" id="KW-0472">Membrane</keyword>
<evidence type="ECO:0000256" key="1">
    <source>
        <dbReference type="SAM" id="MobiDB-lite"/>
    </source>
</evidence>
<feature type="region of interest" description="Disordered" evidence="1">
    <location>
        <begin position="31"/>
        <end position="56"/>
    </location>
</feature>
<comment type="caution">
    <text evidence="3">The sequence shown here is derived from an EMBL/GenBank/DDBJ whole genome shotgun (WGS) entry which is preliminary data.</text>
</comment>
<dbReference type="AlphaFoldDB" id="A0A4S1CBZ4"/>
<name>A0A4S1CBZ4_9BACT</name>
<keyword evidence="2" id="KW-1133">Transmembrane helix</keyword>
<evidence type="ECO:0000313" key="4">
    <source>
        <dbReference type="Proteomes" id="UP000306416"/>
    </source>
</evidence>
<organism evidence="3 4">
    <name type="scientific">Geomonas terrae</name>
    <dbReference type="NCBI Taxonomy" id="2562681"/>
    <lineage>
        <taxon>Bacteria</taxon>
        <taxon>Pseudomonadati</taxon>
        <taxon>Thermodesulfobacteriota</taxon>
        <taxon>Desulfuromonadia</taxon>
        <taxon>Geobacterales</taxon>
        <taxon>Geobacteraceae</taxon>
        <taxon>Geomonas</taxon>
    </lineage>
</organism>
<keyword evidence="2" id="KW-0812">Transmembrane</keyword>
<feature type="transmembrane region" description="Helical" evidence="2">
    <location>
        <begin position="6"/>
        <end position="24"/>
    </location>
</feature>
<dbReference type="Proteomes" id="UP000306416">
    <property type="component" value="Unassembled WGS sequence"/>
</dbReference>
<reference evidence="3 4" key="1">
    <citation type="submission" date="2019-04" db="EMBL/GenBank/DDBJ databases">
        <title>Geobacter oryzae sp. nov., ferric-reducing bacteria isolated from paddy soil.</title>
        <authorList>
            <person name="Xu Z."/>
            <person name="Masuda Y."/>
            <person name="Itoh H."/>
            <person name="Senoo K."/>
        </authorList>
    </citation>
    <scope>NUCLEOTIDE SEQUENCE [LARGE SCALE GENOMIC DNA]</scope>
    <source>
        <strain evidence="3 4">Red111</strain>
    </source>
</reference>
<sequence>MDSASIYYLGVTLFLFIVFAAIVARTYRKAHRAKGEEPKFRMMDDDQPKKHDHPET</sequence>
<evidence type="ECO:0000256" key="2">
    <source>
        <dbReference type="SAM" id="Phobius"/>
    </source>
</evidence>
<proteinExistence type="predicted"/>
<dbReference type="EMBL" id="SRSC01000004">
    <property type="protein sequence ID" value="TGU70898.1"/>
    <property type="molecule type" value="Genomic_DNA"/>
</dbReference>
<feature type="compositionally biased region" description="Basic and acidic residues" evidence="1">
    <location>
        <begin position="33"/>
        <end position="56"/>
    </location>
</feature>